<keyword evidence="10" id="KW-1015">Disulfide bond</keyword>
<accession>A0A8C6SLM9</accession>
<dbReference type="AlphaFoldDB" id="A0A8C6SLM9"/>
<evidence type="ECO:0000256" key="4">
    <source>
        <dbReference type="ARBA" id="ARBA00022692"/>
    </source>
</evidence>
<keyword evidence="5 14" id="KW-0681">Retinal protein</keyword>
<dbReference type="Pfam" id="PF00001">
    <property type="entry name" value="7tm_1"/>
    <property type="match status" value="1"/>
</dbReference>
<sequence>MDILPFCHKKCQNSKGALSRVGHTTVAVVLGVIFVLGFLGNFVALLVFSRYSVLRTPVNLLLINISASDLFVCIFGTPMSFAASVRGRWLTGNYGCRWYGFSNALFGIVSLVSLSLLSFERYSAVLHSIPLDSSQFGRARLAVAASWVYSLAWTLPPLLGWSSYGPEGTGTTCSVQWHQRSPESRSYVSCLFIFCLLLPLLLMVFCYGRILLVVRTVTKQTSAERRESRVLLMVVSMVTGYLVCWLPYGVVALLISFGRPGALPPVASLVPALLAKTSTVLNPVIYVLLNKQVTVNHLLKDDNYTYQGLTSTLAKKSITDRSTAAHISADGPTNHHPHPHPPPSSWLIVHGGRGNRTTRGKPRQTHMQIPHRKAPPSGD</sequence>
<comment type="subcellular location">
    <subcellularLocation>
        <location evidence="1 14">Membrane</location>
        <topology evidence="1 14">Multi-pass membrane protein</topology>
    </subcellularLocation>
</comment>
<dbReference type="GO" id="GO:0016020">
    <property type="term" value="C:membrane"/>
    <property type="evidence" value="ECO:0007669"/>
    <property type="project" value="UniProtKB-SubCell"/>
</dbReference>
<evidence type="ECO:0000256" key="14">
    <source>
        <dbReference type="RuleBase" id="RU004951"/>
    </source>
</evidence>
<dbReference type="InterPro" id="IPR000276">
    <property type="entry name" value="GPCR_Rhodpsn"/>
</dbReference>
<dbReference type="PROSITE" id="PS00237">
    <property type="entry name" value="G_PROTEIN_RECEP_F1_1"/>
    <property type="match status" value="1"/>
</dbReference>
<protein>
    <submittedName>
        <fullName evidence="17">Teleost multiple tissue opsin 3b</fullName>
    </submittedName>
</protein>
<evidence type="ECO:0000256" key="5">
    <source>
        <dbReference type="ARBA" id="ARBA00022925"/>
    </source>
</evidence>
<feature type="domain" description="G-protein coupled receptors family 1 profile" evidence="16">
    <location>
        <begin position="40"/>
        <end position="286"/>
    </location>
</feature>
<dbReference type="InterPro" id="IPR050125">
    <property type="entry name" value="GPCR_opsins"/>
</dbReference>
<dbReference type="Proteomes" id="UP000694523">
    <property type="component" value="Unplaced"/>
</dbReference>
<organism evidence="17 18">
    <name type="scientific">Neogobius melanostomus</name>
    <name type="common">round goby</name>
    <dbReference type="NCBI Taxonomy" id="47308"/>
    <lineage>
        <taxon>Eukaryota</taxon>
        <taxon>Metazoa</taxon>
        <taxon>Chordata</taxon>
        <taxon>Craniata</taxon>
        <taxon>Vertebrata</taxon>
        <taxon>Euteleostomi</taxon>
        <taxon>Actinopterygii</taxon>
        <taxon>Neopterygii</taxon>
        <taxon>Teleostei</taxon>
        <taxon>Neoteleostei</taxon>
        <taxon>Acanthomorphata</taxon>
        <taxon>Gobiaria</taxon>
        <taxon>Gobiiformes</taxon>
        <taxon>Gobioidei</taxon>
        <taxon>Gobiidae</taxon>
        <taxon>Benthophilinae</taxon>
        <taxon>Neogobiini</taxon>
        <taxon>Neogobius</taxon>
    </lineage>
</organism>
<dbReference type="Gene3D" id="1.20.1070.10">
    <property type="entry name" value="Rhodopsin 7-helix transmembrane proteins"/>
    <property type="match status" value="1"/>
</dbReference>
<keyword evidence="9 14" id="KW-0472">Membrane</keyword>
<dbReference type="Ensembl" id="ENSNMLT00000009208.1">
    <property type="protein sequence ID" value="ENSNMLP00000008093.1"/>
    <property type="gene ID" value="ENSNMLG00000005511.1"/>
</dbReference>
<evidence type="ECO:0000256" key="15">
    <source>
        <dbReference type="SAM" id="MobiDB-lite"/>
    </source>
</evidence>
<feature type="transmembrane region" description="Helical" evidence="14">
    <location>
        <begin position="230"/>
        <end position="257"/>
    </location>
</feature>
<reference evidence="17" key="1">
    <citation type="submission" date="2025-08" db="UniProtKB">
        <authorList>
            <consortium name="Ensembl"/>
        </authorList>
    </citation>
    <scope>IDENTIFICATION</scope>
</reference>
<feature type="region of interest" description="Disordered" evidence="15">
    <location>
        <begin position="321"/>
        <end position="379"/>
    </location>
</feature>
<evidence type="ECO:0000256" key="12">
    <source>
        <dbReference type="ARBA" id="ARBA00023180"/>
    </source>
</evidence>
<name>A0A8C6SLM9_9GOBI</name>
<dbReference type="SUPFAM" id="SSF81321">
    <property type="entry name" value="Family A G protein-coupled receptor-like"/>
    <property type="match status" value="1"/>
</dbReference>
<dbReference type="GO" id="GO:0009881">
    <property type="term" value="F:photoreceptor activity"/>
    <property type="evidence" value="ECO:0007669"/>
    <property type="project" value="UniProtKB-KW"/>
</dbReference>
<keyword evidence="11 14" id="KW-0675">Receptor</keyword>
<dbReference type="PROSITE" id="PS50262">
    <property type="entry name" value="G_PROTEIN_RECEP_F1_2"/>
    <property type="match status" value="1"/>
</dbReference>
<comment type="similarity">
    <text evidence="14">Belongs to the G-protein coupled receptor 1 family. Opsin subfamily.</text>
</comment>
<feature type="transmembrane region" description="Helical" evidence="14">
    <location>
        <begin position="60"/>
        <end position="78"/>
    </location>
</feature>
<keyword evidence="2 14" id="KW-0600">Photoreceptor protein</keyword>
<proteinExistence type="inferred from homology"/>
<dbReference type="InterPro" id="IPR027430">
    <property type="entry name" value="Retinal_BS"/>
</dbReference>
<evidence type="ECO:0000256" key="9">
    <source>
        <dbReference type="ARBA" id="ARBA00023136"/>
    </source>
</evidence>
<evidence type="ECO:0000259" key="16">
    <source>
        <dbReference type="PROSITE" id="PS50262"/>
    </source>
</evidence>
<dbReference type="InterPro" id="IPR001760">
    <property type="entry name" value="Opsin"/>
</dbReference>
<evidence type="ECO:0000313" key="18">
    <source>
        <dbReference type="Proteomes" id="UP000694523"/>
    </source>
</evidence>
<keyword evidence="18" id="KW-1185">Reference proteome</keyword>
<reference evidence="17" key="2">
    <citation type="submission" date="2025-09" db="UniProtKB">
        <authorList>
            <consortium name="Ensembl"/>
        </authorList>
    </citation>
    <scope>IDENTIFICATION</scope>
</reference>
<dbReference type="PANTHER" id="PTHR24240">
    <property type="entry name" value="OPSIN"/>
    <property type="match status" value="1"/>
</dbReference>
<dbReference type="PROSITE" id="PS00238">
    <property type="entry name" value="OPSIN"/>
    <property type="match status" value="1"/>
</dbReference>
<keyword evidence="7 14" id="KW-0157">Chromophore</keyword>
<evidence type="ECO:0000256" key="6">
    <source>
        <dbReference type="ARBA" id="ARBA00022989"/>
    </source>
</evidence>
<dbReference type="GO" id="GO:0004930">
    <property type="term" value="F:G protein-coupled receptor activity"/>
    <property type="evidence" value="ECO:0007669"/>
    <property type="project" value="UniProtKB-KW"/>
</dbReference>
<evidence type="ECO:0000256" key="3">
    <source>
        <dbReference type="ARBA" id="ARBA00022606"/>
    </source>
</evidence>
<feature type="transmembrane region" description="Helical" evidence="14">
    <location>
        <begin position="269"/>
        <end position="289"/>
    </location>
</feature>
<evidence type="ECO:0000256" key="11">
    <source>
        <dbReference type="ARBA" id="ARBA00023170"/>
    </source>
</evidence>
<dbReference type="PRINTS" id="PR00237">
    <property type="entry name" value="GPCRRHODOPSN"/>
</dbReference>
<keyword evidence="6 14" id="KW-1133">Transmembrane helix</keyword>
<dbReference type="FunFam" id="1.20.1070.10:FF:000197">
    <property type="entry name" value="Teleost multiple tissue opsin 2b"/>
    <property type="match status" value="1"/>
</dbReference>
<dbReference type="PRINTS" id="PR01244">
    <property type="entry name" value="PEROPSIN"/>
</dbReference>
<dbReference type="InterPro" id="IPR002962">
    <property type="entry name" value="Peropsin"/>
</dbReference>
<feature type="compositionally biased region" description="Basic residues" evidence="15">
    <location>
        <begin position="356"/>
        <end position="379"/>
    </location>
</feature>
<keyword evidence="8 14" id="KW-0297">G-protein coupled receptor</keyword>
<keyword evidence="3 14" id="KW-0716">Sensory transduction</keyword>
<feature type="transmembrane region" description="Helical" evidence="14">
    <location>
        <begin position="26"/>
        <end position="48"/>
    </location>
</feature>
<keyword evidence="13 14" id="KW-0807">Transducer</keyword>
<feature type="transmembrane region" description="Helical" evidence="14">
    <location>
        <begin position="98"/>
        <end position="119"/>
    </location>
</feature>
<feature type="transmembrane region" description="Helical" evidence="14">
    <location>
        <begin position="186"/>
        <end position="210"/>
    </location>
</feature>
<evidence type="ECO:0000256" key="8">
    <source>
        <dbReference type="ARBA" id="ARBA00023040"/>
    </source>
</evidence>
<dbReference type="PRINTS" id="PR00238">
    <property type="entry name" value="OPSIN"/>
</dbReference>
<evidence type="ECO:0000256" key="7">
    <source>
        <dbReference type="ARBA" id="ARBA00022991"/>
    </source>
</evidence>
<evidence type="ECO:0000256" key="13">
    <source>
        <dbReference type="ARBA" id="ARBA00023224"/>
    </source>
</evidence>
<dbReference type="GO" id="GO:0007601">
    <property type="term" value="P:visual perception"/>
    <property type="evidence" value="ECO:0007669"/>
    <property type="project" value="InterPro"/>
</dbReference>
<keyword evidence="4 14" id="KW-0812">Transmembrane</keyword>
<evidence type="ECO:0000256" key="1">
    <source>
        <dbReference type="ARBA" id="ARBA00004141"/>
    </source>
</evidence>
<evidence type="ECO:0000313" key="17">
    <source>
        <dbReference type="Ensembl" id="ENSNMLP00000008093.1"/>
    </source>
</evidence>
<dbReference type="InterPro" id="IPR017452">
    <property type="entry name" value="GPCR_Rhodpsn_7TM"/>
</dbReference>
<dbReference type="GO" id="GO:0007602">
    <property type="term" value="P:phototransduction"/>
    <property type="evidence" value="ECO:0007669"/>
    <property type="project" value="UniProtKB-KW"/>
</dbReference>
<feature type="transmembrane region" description="Helical" evidence="14">
    <location>
        <begin position="139"/>
        <end position="159"/>
    </location>
</feature>
<evidence type="ECO:0000256" key="2">
    <source>
        <dbReference type="ARBA" id="ARBA00022543"/>
    </source>
</evidence>
<evidence type="ECO:0000256" key="10">
    <source>
        <dbReference type="ARBA" id="ARBA00023157"/>
    </source>
</evidence>
<keyword evidence="12" id="KW-0325">Glycoprotein</keyword>